<sequence length="310" mass="33618">MAQCTLGDLLNVLQYQFDPCRTACPLVHCSCGAIATARTLRKGRATVAVKRTATGWCAAEDPARHFWFFAGTPSTVQETLGEHSSFCMPAPDATRHLYFAHRLRTRGSVTSLIRKFAQPFDAEKAIASSNRCPAWKQRFQSFIDVSHDVCGGSEISIVPALTGEFLFPCFVEPEETGSRLPDLVRSAAARSCKARFYCFDALACNSGGMLHDSATWGDLGRPQALQVVRKPEARRLAADLINAIEASDVGGVRRILAEGQDGQPSDIAQPVHETAQDHVHAADGSTDNPACACAGLKPRRVMKGKTGWKN</sequence>
<name>A0A9P1G1S7_9DINO</name>
<organism evidence="1">
    <name type="scientific">Cladocopium goreaui</name>
    <dbReference type="NCBI Taxonomy" id="2562237"/>
    <lineage>
        <taxon>Eukaryota</taxon>
        <taxon>Sar</taxon>
        <taxon>Alveolata</taxon>
        <taxon>Dinophyceae</taxon>
        <taxon>Suessiales</taxon>
        <taxon>Symbiodiniaceae</taxon>
        <taxon>Cladocopium</taxon>
    </lineage>
</organism>
<accession>A0A9P1G1S7</accession>
<comment type="caution">
    <text evidence="1">The sequence shown here is derived from an EMBL/GenBank/DDBJ whole genome shotgun (WGS) entry which is preliminary data.</text>
</comment>
<evidence type="ECO:0000313" key="2">
    <source>
        <dbReference type="EMBL" id="CAL4782072.1"/>
    </source>
</evidence>
<reference evidence="1" key="1">
    <citation type="submission" date="2022-10" db="EMBL/GenBank/DDBJ databases">
        <authorList>
            <person name="Chen Y."/>
            <person name="Dougan E. K."/>
            <person name="Chan C."/>
            <person name="Rhodes N."/>
            <person name="Thang M."/>
        </authorList>
    </citation>
    <scope>NUCLEOTIDE SEQUENCE</scope>
</reference>
<evidence type="ECO:0000313" key="1">
    <source>
        <dbReference type="EMBL" id="CAI3994760.1"/>
    </source>
</evidence>
<dbReference type="Proteomes" id="UP001152797">
    <property type="component" value="Unassembled WGS sequence"/>
</dbReference>
<reference evidence="2 3" key="2">
    <citation type="submission" date="2024-05" db="EMBL/GenBank/DDBJ databases">
        <authorList>
            <person name="Chen Y."/>
            <person name="Shah S."/>
            <person name="Dougan E. K."/>
            <person name="Thang M."/>
            <person name="Chan C."/>
        </authorList>
    </citation>
    <scope>NUCLEOTIDE SEQUENCE [LARGE SCALE GENOMIC DNA]</scope>
</reference>
<keyword evidence="3" id="KW-1185">Reference proteome</keyword>
<evidence type="ECO:0000313" key="3">
    <source>
        <dbReference type="Proteomes" id="UP001152797"/>
    </source>
</evidence>
<protein>
    <submittedName>
        <fullName evidence="1">Uncharacterized protein</fullName>
    </submittedName>
</protein>
<gene>
    <name evidence="1" type="ORF">C1SCF055_LOCUS21383</name>
</gene>
<dbReference type="EMBL" id="CAMXCT030001993">
    <property type="protein sequence ID" value="CAL4782072.1"/>
    <property type="molecule type" value="Genomic_DNA"/>
</dbReference>
<dbReference type="EMBL" id="CAMXCT020001993">
    <property type="protein sequence ID" value="CAL1148135.1"/>
    <property type="molecule type" value="Genomic_DNA"/>
</dbReference>
<dbReference type="AlphaFoldDB" id="A0A9P1G1S7"/>
<proteinExistence type="predicted"/>
<dbReference type="EMBL" id="CAMXCT010001993">
    <property type="protein sequence ID" value="CAI3994760.1"/>
    <property type="molecule type" value="Genomic_DNA"/>
</dbReference>